<proteinExistence type="predicted"/>
<evidence type="ECO:0000313" key="3">
    <source>
        <dbReference type="Proteomes" id="UP000539350"/>
    </source>
</evidence>
<reference evidence="2 3" key="1">
    <citation type="submission" date="2020-07" db="EMBL/GenBank/DDBJ databases">
        <title>Halieaceae bacterium, F7430, whole genome shotgun sequencing project.</title>
        <authorList>
            <person name="Jiang S."/>
            <person name="Liu Z.W."/>
            <person name="Du Z.J."/>
        </authorList>
    </citation>
    <scope>NUCLEOTIDE SEQUENCE [LARGE SCALE GENOMIC DNA]</scope>
    <source>
        <strain evidence="2 3">F7430</strain>
    </source>
</reference>
<protein>
    <submittedName>
        <fullName evidence="2">Uncharacterized protein</fullName>
    </submittedName>
</protein>
<accession>A0A7W2YIR7</accession>
<keyword evidence="1" id="KW-1133">Transmembrane helix</keyword>
<dbReference type="EMBL" id="JACFXU010000013">
    <property type="protein sequence ID" value="MBA6412400.1"/>
    <property type="molecule type" value="Genomic_DNA"/>
</dbReference>
<gene>
    <name evidence="2" type="ORF">H2508_04685</name>
</gene>
<evidence type="ECO:0000313" key="2">
    <source>
        <dbReference type="EMBL" id="MBA6412400.1"/>
    </source>
</evidence>
<feature type="transmembrane region" description="Helical" evidence="1">
    <location>
        <begin position="41"/>
        <end position="65"/>
    </location>
</feature>
<sequence length="73" mass="8157">MSKAQRRYRRTIILGVLALAALVWAAVEQFGIPLETMLELALGSAIAVVMVIVAAGLVVSVWQLLRWLLRRRQ</sequence>
<keyword evidence="1" id="KW-0472">Membrane</keyword>
<evidence type="ECO:0000256" key="1">
    <source>
        <dbReference type="SAM" id="Phobius"/>
    </source>
</evidence>
<comment type="caution">
    <text evidence="2">The sequence shown here is derived from an EMBL/GenBank/DDBJ whole genome shotgun (WGS) entry which is preliminary data.</text>
</comment>
<keyword evidence="3" id="KW-1185">Reference proteome</keyword>
<dbReference type="Proteomes" id="UP000539350">
    <property type="component" value="Unassembled WGS sequence"/>
</dbReference>
<name>A0A7W2YIR7_9GAMM</name>
<dbReference type="AlphaFoldDB" id="A0A7W2YIR7"/>
<dbReference type="RefSeq" id="WP_182169333.1">
    <property type="nucleotide sequence ID" value="NZ_JACFXU010000013.1"/>
</dbReference>
<keyword evidence="1" id="KW-0812">Transmembrane</keyword>
<organism evidence="2 3">
    <name type="scientific">Sediminihaliea albiluteola</name>
    <dbReference type="NCBI Taxonomy" id="2758564"/>
    <lineage>
        <taxon>Bacteria</taxon>
        <taxon>Pseudomonadati</taxon>
        <taxon>Pseudomonadota</taxon>
        <taxon>Gammaproteobacteria</taxon>
        <taxon>Cellvibrionales</taxon>
        <taxon>Halieaceae</taxon>
        <taxon>Sediminihaliea</taxon>
    </lineage>
</organism>